<feature type="chain" id="PRO_5018600798" description="Rapsyn myristoylation/linker region N-terminal domain-containing protein" evidence="4">
    <location>
        <begin position="23"/>
        <end position="110"/>
    </location>
</feature>
<dbReference type="PANTHER" id="PTHR45954">
    <property type="entry name" value="LD33695P"/>
    <property type="match status" value="1"/>
</dbReference>
<dbReference type="GO" id="GO:0001965">
    <property type="term" value="F:G-protein alpha-subunit binding"/>
    <property type="evidence" value="ECO:0007669"/>
    <property type="project" value="TreeGrafter"/>
</dbReference>
<reference evidence="5" key="1">
    <citation type="submission" date="2018-11" db="EMBL/GenBank/DDBJ databases">
        <authorList>
            <consortium name="Pathogen Informatics"/>
        </authorList>
    </citation>
    <scope>NUCLEOTIDE SEQUENCE</scope>
</reference>
<sequence>MVLLVLLFSYVFHFLSPTISHALRLSRQLGDTSLQAQAYYSLGNTSSLVRDYPAAVAYHLRHLAMARRLGDRLGEARAHWSLANAYAGLGDLDRSLRCARRYRQITIKEL</sequence>
<keyword evidence="2" id="KW-0963">Cytoplasm</keyword>
<dbReference type="AlphaFoldDB" id="A0A3S5A8K9"/>
<dbReference type="Pfam" id="PF13424">
    <property type="entry name" value="TPR_12"/>
    <property type="match status" value="1"/>
</dbReference>
<evidence type="ECO:0000313" key="5">
    <source>
        <dbReference type="EMBL" id="VEL17687.1"/>
    </source>
</evidence>
<dbReference type="GO" id="GO:0000132">
    <property type="term" value="P:establishment of mitotic spindle orientation"/>
    <property type="evidence" value="ECO:0007669"/>
    <property type="project" value="TreeGrafter"/>
</dbReference>
<accession>A0A3S5A8K9</accession>
<dbReference type="OrthoDB" id="286233at2759"/>
<gene>
    <name evidence="5" type="ORF">PXEA_LOCUS11127</name>
</gene>
<dbReference type="InterPro" id="IPR052386">
    <property type="entry name" value="GPSM"/>
</dbReference>
<name>A0A3S5A8K9_9PLAT</name>
<evidence type="ECO:0000256" key="3">
    <source>
        <dbReference type="ARBA" id="ARBA00022737"/>
    </source>
</evidence>
<feature type="signal peptide" evidence="4">
    <location>
        <begin position="1"/>
        <end position="22"/>
    </location>
</feature>
<dbReference type="SUPFAM" id="SSF48452">
    <property type="entry name" value="TPR-like"/>
    <property type="match status" value="1"/>
</dbReference>
<dbReference type="GO" id="GO:0005938">
    <property type="term" value="C:cell cortex"/>
    <property type="evidence" value="ECO:0007669"/>
    <property type="project" value="TreeGrafter"/>
</dbReference>
<comment type="subcellular location">
    <subcellularLocation>
        <location evidence="1">Cytoplasm</location>
    </subcellularLocation>
</comment>
<dbReference type="Gene3D" id="1.25.40.10">
    <property type="entry name" value="Tetratricopeptide repeat domain"/>
    <property type="match status" value="1"/>
</dbReference>
<dbReference type="Proteomes" id="UP000784294">
    <property type="component" value="Unassembled WGS sequence"/>
</dbReference>
<proteinExistence type="predicted"/>
<dbReference type="GO" id="GO:0005092">
    <property type="term" value="F:GDP-dissociation inhibitor activity"/>
    <property type="evidence" value="ECO:0007669"/>
    <property type="project" value="TreeGrafter"/>
</dbReference>
<keyword evidence="3" id="KW-0677">Repeat</keyword>
<protein>
    <recommendedName>
        <fullName evidence="7">Rapsyn myristoylation/linker region N-terminal domain-containing protein</fullName>
    </recommendedName>
</protein>
<comment type="caution">
    <text evidence="5">The sequence shown here is derived from an EMBL/GenBank/DDBJ whole genome shotgun (WGS) entry which is preliminary data.</text>
</comment>
<evidence type="ECO:0000256" key="4">
    <source>
        <dbReference type="SAM" id="SignalP"/>
    </source>
</evidence>
<evidence type="ECO:0000256" key="2">
    <source>
        <dbReference type="ARBA" id="ARBA00022490"/>
    </source>
</evidence>
<keyword evidence="4" id="KW-0732">Signal</keyword>
<evidence type="ECO:0008006" key="7">
    <source>
        <dbReference type="Google" id="ProtNLM"/>
    </source>
</evidence>
<evidence type="ECO:0000313" key="6">
    <source>
        <dbReference type="Proteomes" id="UP000784294"/>
    </source>
</evidence>
<dbReference type="PANTHER" id="PTHR45954:SF1">
    <property type="entry name" value="LD33695P"/>
    <property type="match status" value="1"/>
</dbReference>
<organism evidence="5 6">
    <name type="scientific">Protopolystoma xenopodis</name>
    <dbReference type="NCBI Taxonomy" id="117903"/>
    <lineage>
        <taxon>Eukaryota</taxon>
        <taxon>Metazoa</taxon>
        <taxon>Spiralia</taxon>
        <taxon>Lophotrochozoa</taxon>
        <taxon>Platyhelminthes</taxon>
        <taxon>Monogenea</taxon>
        <taxon>Polyopisthocotylea</taxon>
        <taxon>Polystomatidea</taxon>
        <taxon>Polystomatidae</taxon>
        <taxon>Protopolystoma</taxon>
    </lineage>
</organism>
<dbReference type="InterPro" id="IPR011990">
    <property type="entry name" value="TPR-like_helical_dom_sf"/>
</dbReference>
<keyword evidence="6" id="KW-1185">Reference proteome</keyword>
<evidence type="ECO:0000256" key="1">
    <source>
        <dbReference type="ARBA" id="ARBA00004496"/>
    </source>
</evidence>
<dbReference type="EMBL" id="CAAALY010033734">
    <property type="protein sequence ID" value="VEL17687.1"/>
    <property type="molecule type" value="Genomic_DNA"/>
</dbReference>